<protein>
    <recommendedName>
        <fullName evidence="3">DUF2949 domain-containing protein</fullName>
    </recommendedName>
</protein>
<sequence length="66" mass="7732">MNNYVSKEMIIYLFNVLGLDESTIELGIKLSIKNNTPLPILLWSYGMLTIEELDKLYSFLFQKSER</sequence>
<proteinExistence type="predicted"/>
<evidence type="ECO:0000313" key="1">
    <source>
        <dbReference type="EMBL" id="KGF87966.1"/>
    </source>
</evidence>
<dbReference type="RefSeq" id="WP_032524485.1">
    <property type="nucleotide sequence ID" value="NZ_CP138934.1"/>
</dbReference>
<comment type="caution">
    <text evidence="1">The sequence shown here is derived from an EMBL/GenBank/DDBJ whole genome shotgun (WGS) entry which is preliminary data.</text>
</comment>
<name>A0A0A1ZHE4_PROMR</name>
<reference evidence="2" key="1">
    <citation type="journal article" date="2014" name="Sci. Data">
        <title>Genomes of diverse isolates of the marine cyanobacterium Prochlorococcus.</title>
        <authorList>
            <person name="Biller S."/>
            <person name="Berube P."/>
            <person name="Thompson J."/>
            <person name="Kelly L."/>
            <person name="Roggensack S."/>
            <person name="Awad L."/>
            <person name="Roache-Johnson K."/>
            <person name="Ding H."/>
            <person name="Giovannoni S.J."/>
            <person name="Moore L.R."/>
            <person name="Chisholm S.W."/>
        </authorList>
    </citation>
    <scope>NUCLEOTIDE SEQUENCE [LARGE SCALE GENOMIC DNA]</scope>
    <source>
        <strain evidence="2">GP2</strain>
    </source>
</reference>
<dbReference type="Proteomes" id="UP000030598">
    <property type="component" value="Unassembled WGS sequence"/>
</dbReference>
<gene>
    <name evidence="1" type="ORF">EU91_1004</name>
</gene>
<organism evidence="1 2">
    <name type="scientific">Prochlorococcus marinus str. GP2</name>
    <dbReference type="NCBI Taxonomy" id="59925"/>
    <lineage>
        <taxon>Bacteria</taxon>
        <taxon>Bacillati</taxon>
        <taxon>Cyanobacteriota</taxon>
        <taxon>Cyanophyceae</taxon>
        <taxon>Synechococcales</taxon>
        <taxon>Prochlorococcaceae</taxon>
        <taxon>Prochlorococcus</taxon>
    </lineage>
</organism>
<dbReference type="STRING" id="59925.EU91_1004"/>
<evidence type="ECO:0008006" key="3">
    <source>
        <dbReference type="Google" id="ProtNLM"/>
    </source>
</evidence>
<dbReference type="EMBL" id="JNAH01000004">
    <property type="protein sequence ID" value="KGF87966.1"/>
    <property type="molecule type" value="Genomic_DNA"/>
</dbReference>
<dbReference type="OrthoDB" id="433602at2"/>
<evidence type="ECO:0000313" key="2">
    <source>
        <dbReference type="Proteomes" id="UP000030598"/>
    </source>
</evidence>
<accession>A0A0A1ZHE4</accession>
<dbReference type="InterPro" id="IPR021336">
    <property type="entry name" value="DUF2949"/>
</dbReference>
<dbReference type="AlphaFoldDB" id="A0A0A1ZHE4"/>
<dbReference type="eggNOG" id="ENOG5032F4J">
    <property type="taxonomic scope" value="Bacteria"/>
</dbReference>
<dbReference type="Pfam" id="PF11165">
    <property type="entry name" value="DUF2949"/>
    <property type="match status" value="1"/>
</dbReference>